<comment type="caution">
    <text evidence="1">The sequence shown here is derived from an EMBL/GenBank/DDBJ whole genome shotgun (WGS) entry which is preliminary data.</text>
</comment>
<name>A0A9D4NL66_DREPO</name>
<dbReference type="AlphaFoldDB" id="A0A9D4NL66"/>
<dbReference type="Proteomes" id="UP000828390">
    <property type="component" value="Unassembled WGS sequence"/>
</dbReference>
<protein>
    <submittedName>
        <fullName evidence="1">Uncharacterized protein</fullName>
    </submittedName>
</protein>
<dbReference type="EMBL" id="JAIWYP010000001">
    <property type="protein sequence ID" value="KAH3896736.1"/>
    <property type="molecule type" value="Genomic_DNA"/>
</dbReference>
<feature type="non-terminal residue" evidence="1">
    <location>
        <position position="1"/>
    </location>
</feature>
<reference evidence="1" key="1">
    <citation type="journal article" date="2019" name="bioRxiv">
        <title>The Genome of the Zebra Mussel, Dreissena polymorpha: A Resource for Invasive Species Research.</title>
        <authorList>
            <person name="McCartney M.A."/>
            <person name="Auch B."/>
            <person name="Kono T."/>
            <person name="Mallez S."/>
            <person name="Zhang Y."/>
            <person name="Obille A."/>
            <person name="Becker A."/>
            <person name="Abrahante J.E."/>
            <person name="Garbe J."/>
            <person name="Badalamenti J.P."/>
            <person name="Herman A."/>
            <person name="Mangelson H."/>
            <person name="Liachko I."/>
            <person name="Sullivan S."/>
            <person name="Sone E.D."/>
            <person name="Koren S."/>
            <person name="Silverstein K.A.T."/>
            <person name="Beckman K.B."/>
            <person name="Gohl D.M."/>
        </authorList>
    </citation>
    <scope>NUCLEOTIDE SEQUENCE</scope>
    <source>
        <strain evidence="1">Duluth1</strain>
        <tissue evidence="1">Whole animal</tissue>
    </source>
</reference>
<evidence type="ECO:0000313" key="1">
    <source>
        <dbReference type="EMBL" id="KAH3896736.1"/>
    </source>
</evidence>
<reference evidence="1" key="2">
    <citation type="submission" date="2020-11" db="EMBL/GenBank/DDBJ databases">
        <authorList>
            <person name="McCartney M.A."/>
            <person name="Auch B."/>
            <person name="Kono T."/>
            <person name="Mallez S."/>
            <person name="Becker A."/>
            <person name="Gohl D.M."/>
            <person name="Silverstein K.A.T."/>
            <person name="Koren S."/>
            <person name="Bechman K.B."/>
            <person name="Herman A."/>
            <person name="Abrahante J.E."/>
            <person name="Garbe J."/>
        </authorList>
    </citation>
    <scope>NUCLEOTIDE SEQUENCE</scope>
    <source>
        <strain evidence="1">Duluth1</strain>
        <tissue evidence="1">Whole animal</tissue>
    </source>
</reference>
<evidence type="ECO:0000313" key="2">
    <source>
        <dbReference type="Proteomes" id="UP000828390"/>
    </source>
</evidence>
<proteinExistence type="predicted"/>
<organism evidence="1 2">
    <name type="scientific">Dreissena polymorpha</name>
    <name type="common">Zebra mussel</name>
    <name type="synonym">Mytilus polymorpha</name>
    <dbReference type="NCBI Taxonomy" id="45954"/>
    <lineage>
        <taxon>Eukaryota</taxon>
        <taxon>Metazoa</taxon>
        <taxon>Spiralia</taxon>
        <taxon>Lophotrochozoa</taxon>
        <taxon>Mollusca</taxon>
        <taxon>Bivalvia</taxon>
        <taxon>Autobranchia</taxon>
        <taxon>Heteroconchia</taxon>
        <taxon>Euheterodonta</taxon>
        <taxon>Imparidentia</taxon>
        <taxon>Neoheterodontei</taxon>
        <taxon>Myida</taxon>
        <taxon>Dreissenoidea</taxon>
        <taxon>Dreissenidae</taxon>
        <taxon>Dreissena</taxon>
    </lineage>
</organism>
<gene>
    <name evidence="1" type="ORF">DPMN_020916</name>
</gene>
<keyword evidence="2" id="KW-1185">Reference proteome</keyword>
<sequence length="77" mass="9078">MLNKSEDPNKALIDYRYAPLGGVNKSPDQLHIIDNVGMMYFNKLNINLREMIMMRIMMTSVMMARKIKRTKLQYQLP</sequence>
<accession>A0A9D4NL66</accession>